<dbReference type="PANTHER" id="PTHR14514:SF2">
    <property type="entry name" value="A-KINASE ANCHOR PROTEIN 6"/>
    <property type="match status" value="1"/>
</dbReference>
<evidence type="ECO:0000256" key="1">
    <source>
        <dbReference type="ARBA" id="ARBA00004308"/>
    </source>
</evidence>
<dbReference type="AlphaFoldDB" id="A0A4W5QWF5"/>
<dbReference type="Proteomes" id="UP000314982">
    <property type="component" value="Unassembled WGS sequence"/>
</dbReference>
<dbReference type="GeneTree" id="ENSGT00940000182246"/>
<dbReference type="STRING" id="62062.ENSHHUP00000080627"/>
<keyword evidence="4" id="KW-0472">Membrane</keyword>
<keyword evidence="2" id="KW-0597">Phosphoprotein</keyword>
<evidence type="ECO:0000313" key="6">
    <source>
        <dbReference type="Proteomes" id="UP000314982"/>
    </source>
</evidence>
<keyword evidence="6" id="KW-1185">Reference proteome</keyword>
<evidence type="ECO:0000256" key="3">
    <source>
        <dbReference type="ARBA" id="ARBA00022737"/>
    </source>
</evidence>
<reference evidence="6" key="1">
    <citation type="submission" date="2018-06" db="EMBL/GenBank/DDBJ databases">
        <title>Genome assembly of Danube salmon.</title>
        <authorList>
            <person name="Macqueen D.J."/>
            <person name="Gundappa M.K."/>
        </authorList>
    </citation>
    <scope>NUCLEOTIDE SEQUENCE [LARGE SCALE GENOMIC DNA]</scope>
</reference>
<organism evidence="5 6">
    <name type="scientific">Hucho hucho</name>
    <name type="common">huchen</name>
    <dbReference type="NCBI Taxonomy" id="62062"/>
    <lineage>
        <taxon>Eukaryota</taxon>
        <taxon>Metazoa</taxon>
        <taxon>Chordata</taxon>
        <taxon>Craniata</taxon>
        <taxon>Vertebrata</taxon>
        <taxon>Euteleostomi</taxon>
        <taxon>Actinopterygii</taxon>
        <taxon>Neopterygii</taxon>
        <taxon>Teleostei</taxon>
        <taxon>Protacanthopterygii</taxon>
        <taxon>Salmoniformes</taxon>
        <taxon>Salmonidae</taxon>
        <taxon>Salmoninae</taxon>
        <taxon>Hucho</taxon>
    </lineage>
</organism>
<dbReference type="PANTHER" id="PTHR14514">
    <property type="entry name" value="PKA ANCHORING PROTEIN"/>
    <property type="match status" value="1"/>
</dbReference>
<accession>A0A4W5QWF5</accession>
<protein>
    <submittedName>
        <fullName evidence="5">Uncharacterized protein</fullName>
    </submittedName>
</protein>
<reference evidence="5" key="3">
    <citation type="submission" date="2025-09" db="UniProtKB">
        <authorList>
            <consortium name="Ensembl"/>
        </authorList>
    </citation>
    <scope>IDENTIFICATION</scope>
</reference>
<sequence length="94" mass="10958">MDMDSMVTDSHELMMSEEQQQHLYKGNSVEMRMWLPKKTHLLGWAESLRRSGAQLPPDFDERVNGMTHKWDQLQVNTHTQYLYCTSSSTVNAPD</sequence>
<evidence type="ECO:0000256" key="4">
    <source>
        <dbReference type="ARBA" id="ARBA00023136"/>
    </source>
</evidence>
<proteinExistence type="predicted"/>
<comment type="subcellular location">
    <subcellularLocation>
        <location evidence="1">Endomembrane system</location>
    </subcellularLocation>
</comment>
<evidence type="ECO:0000256" key="2">
    <source>
        <dbReference type="ARBA" id="ARBA00022553"/>
    </source>
</evidence>
<dbReference type="Ensembl" id="ENSHHUT00000083204.1">
    <property type="protein sequence ID" value="ENSHHUP00000080627.1"/>
    <property type="gene ID" value="ENSHHUG00000046940.1"/>
</dbReference>
<evidence type="ECO:0000313" key="5">
    <source>
        <dbReference type="Ensembl" id="ENSHHUP00000080627.1"/>
    </source>
</evidence>
<reference evidence="5" key="2">
    <citation type="submission" date="2025-08" db="UniProtKB">
        <authorList>
            <consortium name="Ensembl"/>
        </authorList>
    </citation>
    <scope>IDENTIFICATION</scope>
</reference>
<keyword evidence="3" id="KW-0677">Repeat</keyword>
<name>A0A4W5QWF5_9TELE</name>